<gene>
    <name evidence="1" type="ORF">SMD31_09695</name>
</gene>
<dbReference type="InterPro" id="IPR009922">
    <property type="entry name" value="DUF1457"/>
</dbReference>
<organism evidence="1 2">
    <name type="scientific">Dongia rigui</name>
    <dbReference type="NCBI Taxonomy" id="940149"/>
    <lineage>
        <taxon>Bacteria</taxon>
        <taxon>Pseudomonadati</taxon>
        <taxon>Pseudomonadota</taxon>
        <taxon>Alphaproteobacteria</taxon>
        <taxon>Rhodospirillales</taxon>
        <taxon>Dongiaceae</taxon>
        <taxon>Dongia</taxon>
    </lineage>
</organism>
<reference evidence="1 2" key="1">
    <citation type="journal article" date="2013" name="Antonie Van Leeuwenhoek">
        <title>Dongia rigui sp. nov., isolated from freshwater of a large wetland in Korea.</title>
        <authorList>
            <person name="Baik K.S."/>
            <person name="Hwang Y.M."/>
            <person name="Choi J.S."/>
            <person name="Kwon J."/>
            <person name="Seong C.N."/>
        </authorList>
    </citation>
    <scope>NUCLEOTIDE SEQUENCE [LARGE SCALE GENOMIC DNA]</scope>
    <source>
        <strain evidence="1 2">04SU4-P</strain>
    </source>
</reference>
<proteinExistence type="predicted"/>
<comment type="caution">
    <text evidence="1">The sequence shown here is derived from an EMBL/GenBank/DDBJ whole genome shotgun (WGS) entry which is preliminary data.</text>
</comment>
<name>A0ABU5DYV1_9PROT</name>
<accession>A0ABU5DYV1</accession>
<dbReference type="Pfam" id="PF07310">
    <property type="entry name" value="PAS_5"/>
    <property type="match status" value="1"/>
</dbReference>
<evidence type="ECO:0000313" key="2">
    <source>
        <dbReference type="Proteomes" id="UP001271769"/>
    </source>
</evidence>
<keyword evidence="2" id="KW-1185">Reference proteome</keyword>
<dbReference type="Proteomes" id="UP001271769">
    <property type="component" value="Unassembled WGS sequence"/>
</dbReference>
<dbReference type="EMBL" id="JAXCLX010000001">
    <property type="protein sequence ID" value="MDY0872197.1"/>
    <property type="molecule type" value="Genomic_DNA"/>
</dbReference>
<protein>
    <submittedName>
        <fullName evidence="1">PAS domain-containing protein</fullName>
    </submittedName>
</protein>
<evidence type="ECO:0000313" key="1">
    <source>
        <dbReference type="EMBL" id="MDY0872197.1"/>
    </source>
</evidence>
<dbReference type="RefSeq" id="WP_320500614.1">
    <property type="nucleotide sequence ID" value="NZ_JAXCLX010000001.1"/>
</dbReference>
<sequence>MTAWADLSRSRSARVKALDAWWQSCAGDSLPDRADFDPSTFTPLLPFLLLSEVEQPFRLRYRLIGTAVRDVAGSNFAGRYLDEILPNSAEEEPWLDHYHTAYETARPLYGSCRIRTLSGGHTEYEFGIWPLGHRQGAHQDVAPIGAEAVRQFIGLEDYGDWRGRVRPLRDELADWQYALQAGAGATAPRLPR</sequence>